<gene>
    <name evidence="7" type="ORF">CBP51_16140</name>
</gene>
<feature type="domain" description="HTH gntR-type" evidence="6">
    <location>
        <begin position="2"/>
        <end position="70"/>
    </location>
</feature>
<dbReference type="CDD" id="cd07377">
    <property type="entry name" value="WHTH_GntR"/>
    <property type="match status" value="1"/>
</dbReference>
<evidence type="ECO:0000256" key="2">
    <source>
        <dbReference type="ARBA" id="ARBA00022898"/>
    </source>
</evidence>
<organism evidence="7 8">
    <name type="scientific">Cellvibrio mixtus</name>
    <dbReference type="NCBI Taxonomy" id="39650"/>
    <lineage>
        <taxon>Bacteria</taxon>
        <taxon>Pseudomonadati</taxon>
        <taxon>Pseudomonadota</taxon>
        <taxon>Gammaproteobacteria</taxon>
        <taxon>Cellvibrionales</taxon>
        <taxon>Cellvibrionaceae</taxon>
        <taxon>Cellvibrio</taxon>
    </lineage>
</organism>
<evidence type="ECO:0000256" key="1">
    <source>
        <dbReference type="ARBA" id="ARBA00005384"/>
    </source>
</evidence>
<dbReference type="CDD" id="cd00609">
    <property type="entry name" value="AAT_like"/>
    <property type="match status" value="1"/>
</dbReference>
<dbReference type="STRING" id="1209072.GCA_000766945_00220"/>
<name>A0A266Q4C4_9GAMM</name>
<dbReference type="PANTHER" id="PTHR46577">
    <property type="entry name" value="HTH-TYPE TRANSCRIPTIONAL REGULATORY PROTEIN GABR"/>
    <property type="match status" value="1"/>
</dbReference>
<dbReference type="Gene3D" id="3.90.1150.10">
    <property type="entry name" value="Aspartate Aminotransferase, domain 1"/>
    <property type="match status" value="1"/>
</dbReference>
<accession>A0A266Q4C4</accession>
<dbReference type="SUPFAM" id="SSF53383">
    <property type="entry name" value="PLP-dependent transferases"/>
    <property type="match status" value="1"/>
</dbReference>
<keyword evidence="5" id="KW-0804">Transcription</keyword>
<keyword evidence="8" id="KW-1185">Reference proteome</keyword>
<evidence type="ECO:0000256" key="3">
    <source>
        <dbReference type="ARBA" id="ARBA00023015"/>
    </source>
</evidence>
<dbReference type="Gene3D" id="1.10.10.10">
    <property type="entry name" value="Winged helix-like DNA-binding domain superfamily/Winged helix DNA-binding domain"/>
    <property type="match status" value="1"/>
</dbReference>
<dbReference type="SUPFAM" id="SSF46785">
    <property type="entry name" value="Winged helix' DNA-binding domain"/>
    <property type="match status" value="1"/>
</dbReference>
<dbReference type="InterPro" id="IPR015421">
    <property type="entry name" value="PyrdxlP-dep_Trfase_major"/>
</dbReference>
<keyword evidence="3" id="KW-0805">Transcription regulation</keyword>
<dbReference type="Proteomes" id="UP000216101">
    <property type="component" value="Unassembled WGS sequence"/>
</dbReference>
<dbReference type="Gene3D" id="3.40.640.10">
    <property type="entry name" value="Type I PLP-dependent aspartate aminotransferase-like (Major domain)"/>
    <property type="match status" value="1"/>
</dbReference>
<dbReference type="GO" id="GO:0003700">
    <property type="term" value="F:DNA-binding transcription factor activity"/>
    <property type="evidence" value="ECO:0007669"/>
    <property type="project" value="InterPro"/>
</dbReference>
<comment type="similarity">
    <text evidence="1">In the C-terminal section; belongs to the class-I pyridoxal-phosphate-dependent aminotransferase family.</text>
</comment>
<dbReference type="AlphaFoldDB" id="A0A266Q4C4"/>
<dbReference type="GO" id="GO:0003677">
    <property type="term" value="F:DNA binding"/>
    <property type="evidence" value="ECO:0007669"/>
    <property type="project" value="UniProtKB-KW"/>
</dbReference>
<dbReference type="InterPro" id="IPR004839">
    <property type="entry name" value="Aminotransferase_I/II_large"/>
</dbReference>
<evidence type="ECO:0000259" key="6">
    <source>
        <dbReference type="PROSITE" id="PS50949"/>
    </source>
</evidence>
<comment type="caution">
    <text evidence="7">The sequence shown here is derived from an EMBL/GenBank/DDBJ whole genome shotgun (WGS) entry which is preliminary data.</text>
</comment>
<dbReference type="Pfam" id="PF00155">
    <property type="entry name" value="Aminotran_1_2"/>
    <property type="match status" value="1"/>
</dbReference>
<evidence type="ECO:0000256" key="5">
    <source>
        <dbReference type="ARBA" id="ARBA00023163"/>
    </source>
</evidence>
<reference evidence="8" key="1">
    <citation type="submission" date="2017-05" db="EMBL/GenBank/DDBJ databases">
        <authorList>
            <person name="Barney B.M."/>
        </authorList>
    </citation>
    <scope>NUCLEOTIDE SEQUENCE [LARGE SCALE GENOMIC DNA]</scope>
    <source>
        <strain evidence="8">PSBB022</strain>
    </source>
</reference>
<keyword evidence="4" id="KW-0238">DNA-binding</keyword>
<dbReference type="InterPro" id="IPR015424">
    <property type="entry name" value="PyrdxlP-dep_Trfase"/>
</dbReference>
<dbReference type="InterPro" id="IPR036390">
    <property type="entry name" value="WH_DNA-bd_sf"/>
</dbReference>
<dbReference type="Pfam" id="PF00392">
    <property type="entry name" value="GntR"/>
    <property type="match status" value="1"/>
</dbReference>
<dbReference type="EMBL" id="NHNI01000002">
    <property type="protein sequence ID" value="OZY84700.1"/>
    <property type="molecule type" value="Genomic_DNA"/>
</dbReference>
<dbReference type="InterPro" id="IPR051446">
    <property type="entry name" value="HTH_trans_reg/aminotransferase"/>
</dbReference>
<dbReference type="RefSeq" id="WP_094985728.1">
    <property type="nucleotide sequence ID" value="NZ_NHNI01000002.1"/>
</dbReference>
<evidence type="ECO:0000313" key="7">
    <source>
        <dbReference type="EMBL" id="OZY84700.1"/>
    </source>
</evidence>
<dbReference type="GO" id="GO:0030170">
    <property type="term" value="F:pyridoxal phosphate binding"/>
    <property type="evidence" value="ECO:0007669"/>
    <property type="project" value="InterPro"/>
</dbReference>
<dbReference type="SMART" id="SM00345">
    <property type="entry name" value="HTH_GNTR"/>
    <property type="match status" value="1"/>
</dbReference>
<protein>
    <submittedName>
        <fullName evidence="7">GntR family transcriptional regulator</fullName>
    </submittedName>
</protein>
<dbReference type="PROSITE" id="PS50949">
    <property type="entry name" value="HTH_GNTR"/>
    <property type="match status" value="1"/>
</dbReference>
<evidence type="ECO:0000256" key="4">
    <source>
        <dbReference type="ARBA" id="ARBA00023125"/>
    </source>
</evidence>
<sequence>MDILYRKLADELASLINAGGFQSGDRLPGVRNQAQLRGLSIATVITAYRQLEDWGLLEVRNRSGFYVKAKPAVAAAPPRIVVTTMRPAPVTGQDMVLQLIKAANDPAVVQLGAAVPAAEFLPTRAIEQALTKAARQYRVRTANYEFSPGAPELRRHLSRRLADAGCAVHPDNLVITNGCQEALTLALRAVTSPGDVVAIESPTFYGLLQVIESLGLEALEIPTNPHSGMSLEALELALSRWPVKACVVTPNFSNPLGCLMPDAHKQKLVAMLKARDIPLIEDDIYGDLSFSHARPSLLKGLDDNVILCSSISKTLSPGLRVGWIAPGRYQDKVEYMKYVLNLATTTIPQLAVTELLENGQYERHLRRVRGDYAQAVTRMTEAVIHYFPEGTKISRPEGGFVIWLELPGDVDSFALARKALAQGISIAPGPIFSASQKYRQFTRLSCACVWSSRIERALVSLAGLL</sequence>
<dbReference type="InterPro" id="IPR036388">
    <property type="entry name" value="WH-like_DNA-bd_sf"/>
</dbReference>
<dbReference type="InterPro" id="IPR015422">
    <property type="entry name" value="PyrdxlP-dep_Trfase_small"/>
</dbReference>
<keyword evidence="2" id="KW-0663">Pyridoxal phosphate</keyword>
<dbReference type="PANTHER" id="PTHR46577:SF2">
    <property type="entry name" value="TRANSCRIPTIONAL REGULATORY PROTEIN"/>
    <property type="match status" value="1"/>
</dbReference>
<evidence type="ECO:0000313" key="8">
    <source>
        <dbReference type="Proteomes" id="UP000216101"/>
    </source>
</evidence>
<dbReference type="InterPro" id="IPR000524">
    <property type="entry name" value="Tscrpt_reg_HTH_GntR"/>
</dbReference>
<proteinExistence type="inferred from homology"/>